<dbReference type="AlphaFoldDB" id="S5XWL6"/>
<dbReference type="CDD" id="cd00085">
    <property type="entry name" value="HNHc"/>
    <property type="match status" value="1"/>
</dbReference>
<dbReference type="EMBL" id="CP006650">
    <property type="protein sequence ID" value="AGT09682.1"/>
    <property type="molecule type" value="Genomic_DNA"/>
</dbReference>
<organism evidence="1 2">
    <name type="scientific">Paracoccus aminophilus JCM 7686</name>
    <dbReference type="NCBI Taxonomy" id="1367847"/>
    <lineage>
        <taxon>Bacteria</taxon>
        <taxon>Pseudomonadati</taxon>
        <taxon>Pseudomonadota</taxon>
        <taxon>Alphaproteobacteria</taxon>
        <taxon>Rhodobacterales</taxon>
        <taxon>Paracoccaceae</taxon>
        <taxon>Paracoccus</taxon>
    </lineage>
</organism>
<sequence>MTSHAPPTAATVYRLYGSSQHCGFPKCIERHIEFDDRTGKKISNSQVCHICARSENGARWDSSQTEAENRDDSNLILLCRKHHAWVDEPGADDIYTAQEMRRWKEAQELQGDNLLGPDDLIAIQSSNIEIIAENVNLGGIGGMAPGAGGGGGGAIGTNARGGAGGNGGSVFKNGILVDPSALERWDREFFGNLFDIPYGAGGAGEGALGESAVGGRGGDGGDIHFVEGSLPAGSFQIVVGRGSRLPGEFGQPTYIERLGEGEKVYLFGDLALGGMSGDSYFTDDVMAVQAEHLDSGFSVNCLALHDGAEIDRGLPTVNRIGWSWIDIRNFPFDLVVNAIALFSFKEQFEKQVGIFVSLVHDNFEKARIAVEVPQPEGSSLSVFCSFSIGAQVQGPGTWRLVAHSDGILLNQMWFHVRGV</sequence>
<dbReference type="InterPro" id="IPR003615">
    <property type="entry name" value="HNH_nuc"/>
</dbReference>
<dbReference type="Proteomes" id="UP000015480">
    <property type="component" value="Chromosome"/>
</dbReference>
<gene>
    <name evidence="1" type="ORF">JCM7686_2614</name>
</gene>
<dbReference type="PATRIC" id="fig|1367847.3.peg.2617"/>
<proteinExistence type="predicted"/>
<keyword evidence="2" id="KW-1185">Reference proteome</keyword>
<dbReference type="OrthoDB" id="5379188at2"/>
<dbReference type="RefSeq" id="WP_020951320.1">
    <property type="nucleotide sequence ID" value="NC_022041.1"/>
</dbReference>
<protein>
    <recommendedName>
        <fullName evidence="3">HNH nuclease domain-containing protein</fullName>
    </recommendedName>
</protein>
<dbReference type="HOGENOM" id="CLU_595635_0_0_5"/>
<accession>S5XWL6</accession>
<dbReference type="KEGG" id="pami:JCM7686_2614"/>
<name>S5XWL6_PARAH</name>
<evidence type="ECO:0008006" key="3">
    <source>
        <dbReference type="Google" id="ProtNLM"/>
    </source>
</evidence>
<evidence type="ECO:0000313" key="2">
    <source>
        <dbReference type="Proteomes" id="UP000015480"/>
    </source>
</evidence>
<evidence type="ECO:0000313" key="1">
    <source>
        <dbReference type="EMBL" id="AGT09682.1"/>
    </source>
</evidence>
<reference evidence="1 2" key="1">
    <citation type="journal article" date="2014" name="BMC Genomics">
        <title>Architecture and functions of a multipartite genome of the methylotrophic bacterium Paracoccus aminophilus JCM 7686, containing primary and secondary chromids.</title>
        <authorList>
            <person name="Dziewit L."/>
            <person name="Czarnecki J."/>
            <person name="Wibberg D."/>
            <person name="Radlinska M."/>
            <person name="Mrozek P."/>
            <person name="Szymczak M."/>
            <person name="Schluter A."/>
            <person name="Puhler A."/>
            <person name="Bartosik D."/>
        </authorList>
    </citation>
    <scope>NUCLEOTIDE SEQUENCE [LARGE SCALE GENOMIC DNA]</scope>
    <source>
        <strain evidence="1">JCM 7686</strain>
    </source>
</reference>
<dbReference type="eggNOG" id="COG5635">
    <property type="taxonomic scope" value="Bacteria"/>
</dbReference>